<evidence type="ECO:0000259" key="1">
    <source>
        <dbReference type="Pfam" id="PF03466"/>
    </source>
</evidence>
<dbReference type="SUPFAM" id="SSF53850">
    <property type="entry name" value="Periplasmic binding protein-like II"/>
    <property type="match status" value="1"/>
</dbReference>
<dbReference type="InterPro" id="IPR005119">
    <property type="entry name" value="LysR_subst-bd"/>
</dbReference>
<organism evidence="2 3">
    <name type="scientific">Faecalicoccus acidiformans</name>
    <dbReference type="NCBI Taxonomy" id="915173"/>
    <lineage>
        <taxon>Bacteria</taxon>
        <taxon>Bacillati</taxon>
        <taxon>Bacillota</taxon>
        <taxon>Erysipelotrichia</taxon>
        <taxon>Erysipelotrichales</taxon>
        <taxon>Erysipelotrichaceae</taxon>
        <taxon>Faecalicoccus</taxon>
    </lineage>
</organism>
<comment type="caution">
    <text evidence="2">The sequence shown here is derived from an EMBL/GenBank/DDBJ whole genome shotgun (WGS) entry which is preliminary data.</text>
</comment>
<sequence length="107" mass="12443">MYSKRSGLRPYLDEVFKSVKITPNIQCEIVEDTAALGLVAINYGIALVPNINIIKLYDLKVINIENKLEDRKIYMATLKNRYLTPSVNKFINFMIHNTFNNQEFENK</sequence>
<dbReference type="Gene3D" id="3.40.190.290">
    <property type="match status" value="1"/>
</dbReference>
<evidence type="ECO:0000313" key="2">
    <source>
        <dbReference type="EMBL" id="MBB5185166.1"/>
    </source>
</evidence>
<feature type="domain" description="LysR substrate-binding" evidence="1">
    <location>
        <begin position="1"/>
        <end position="94"/>
    </location>
</feature>
<evidence type="ECO:0000313" key="3">
    <source>
        <dbReference type="Proteomes" id="UP000521313"/>
    </source>
</evidence>
<reference evidence="2 3" key="1">
    <citation type="submission" date="2020-08" db="EMBL/GenBank/DDBJ databases">
        <title>Genomic Encyclopedia of Type Strains, Phase IV (KMG-IV): sequencing the most valuable type-strain genomes for metagenomic binning, comparative biology and taxonomic classification.</title>
        <authorList>
            <person name="Goeker M."/>
        </authorList>
    </citation>
    <scope>NUCLEOTIDE SEQUENCE [LARGE SCALE GENOMIC DNA]</scope>
    <source>
        <strain evidence="2 3">DSM 26963</strain>
    </source>
</reference>
<accession>A0A7W8D0X0</accession>
<dbReference type="Proteomes" id="UP000521313">
    <property type="component" value="Unassembled WGS sequence"/>
</dbReference>
<gene>
    <name evidence="2" type="ORF">HNQ43_001219</name>
</gene>
<keyword evidence="2" id="KW-0238">DNA-binding</keyword>
<proteinExistence type="predicted"/>
<dbReference type="RefSeq" id="WP_183375792.1">
    <property type="nucleotide sequence ID" value="NZ_JACHHD010000011.1"/>
</dbReference>
<dbReference type="AlphaFoldDB" id="A0A7W8D0X0"/>
<dbReference type="Pfam" id="PF03466">
    <property type="entry name" value="LysR_substrate"/>
    <property type="match status" value="1"/>
</dbReference>
<protein>
    <submittedName>
        <fullName evidence="2">DNA-binding transcriptional LysR family regulator</fullName>
    </submittedName>
</protein>
<name>A0A7W8D0X0_9FIRM</name>
<dbReference type="EMBL" id="JACHHD010000011">
    <property type="protein sequence ID" value="MBB5185166.1"/>
    <property type="molecule type" value="Genomic_DNA"/>
</dbReference>
<dbReference type="GO" id="GO:0003677">
    <property type="term" value="F:DNA binding"/>
    <property type="evidence" value="ECO:0007669"/>
    <property type="project" value="UniProtKB-KW"/>
</dbReference>